<evidence type="ECO:0000313" key="9">
    <source>
        <dbReference type="Ensembl" id="ENSECRP00000011843.1"/>
    </source>
</evidence>
<evidence type="ECO:0000256" key="2">
    <source>
        <dbReference type="ARBA" id="ARBA00022723"/>
    </source>
</evidence>
<dbReference type="InterPro" id="IPR001275">
    <property type="entry name" value="DM_DNA-bd"/>
</dbReference>
<dbReference type="Proteomes" id="UP000694620">
    <property type="component" value="Chromosome 10"/>
</dbReference>
<evidence type="ECO:0000256" key="5">
    <source>
        <dbReference type="ARBA" id="ARBA00023242"/>
    </source>
</evidence>
<evidence type="ECO:0000256" key="6">
    <source>
        <dbReference type="PROSITE-ProRule" id="PRU00070"/>
    </source>
</evidence>
<protein>
    <submittedName>
        <fullName evidence="9">Doublesex- and mab-3-related transcription factor 2-like</fullName>
    </submittedName>
</protein>
<organism evidence="9 10">
    <name type="scientific">Erpetoichthys calabaricus</name>
    <name type="common">Rope fish</name>
    <name type="synonym">Calamoichthys calabaricus</name>
    <dbReference type="NCBI Taxonomy" id="27687"/>
    <lineage>
        <taxon>Eukaryota</taxon>
        <taxon>Metazoa</taxon>
        <taxon>Chordata</taxon>
        <taxon>Craniata</taxon>
        <taxon>Vertebrata</taxon>
        <taxon>Euteleostomi</taxon>
        <taxon>Actinopterygii</taxon>
        <taxon>Polypteriformes</taxon>
        <taxon>Polypteridae</taxon>
        <taxon>Erpetoichthys</taxon>
    </lineage>
</organism>
<gene>
    <name evidence="9" type="primary">LOC114658831</name>
</gene>
<dbReference type="AlphaFoldDB" id="A0A8C4S5T2"/>
<comment type="similarity">
    <text evidence="1">Belongs to the DMRT family.</text>
</comment>
<evidence type="ECO:0000256" key="1">
    <source>
        <dbReference type="ARBA" id="ARBA00006834"/>
    </source>
</evidence>
<keyword evidence="4 6" id="KW-0238">DNA-binding</keyword>
<reference evidence="9" key="3">
    <citation type="submission" date="2025-09" db="UniProtKB">
        <authorList>
            <consortium name="Ensembl"/>
        </authorList>
    </citation>
    <scope>IDENTIFICATION</scope>
</reference>
<dbReference type="SUPFAM" id="SSF82927">
    <property type="entry name" value="Cysteine-rich DNA binding domain, (DM domain)"/>
    <property type="match status" value="1"/>
</dbReference>
<feature type="domain" description="DM" evidence="8">
    <location>
        <begin position="68"/>
        <end position="115"/>
    </location>
</feature>
<feature type="DNA-binding region" description="DM" evidence="6">
    <location>
        <begin position="68"/>
        <end position="115"/>
    </location>
</feature>
<dbReference type="FunFam" id="4.10.1040.10:FF:000001">
    <property type="entry name" value="doublesex- and mab-3-related transcription factor 1"/>
    <property type="match status" value="1"/>
</dbReference>
<dbReference type="PROSITE" id="PS50809">
    <property type="entry name" value="DM_2"/>
    <property type="match status" value="1"/>
</dbReference>
<keyword evidence="3 6" id="KW-0862">Zinc</keyword>
<dbReference type="PROSITE" id="PS40000">
    <property type="entry name" value="DM_1"/>
    <property type="match status" value="1"/>
</dbReference>
<dbReference type="Gene3D" id="4.10.1040.10">
    <property type="entry name" value="DM DNA-binding domain"/>
    <property type="match status" value="1"/>
</dbReference>
<keyword evidence="10" id="KW-1185">Reference proteome</keyword>
<reference evidence="9" key="1">
    <citation type="submission" date="2021-06" db="EMBL/GenBank/DDBJ databases">
        <authorList>
            <consortium name="Wellcome Sanger Institute Data Sharing"/>
        </authorList>
    </citation>
    <scope>NUCLEOTIDE SEQUENCE [LARGE SCALE GENOMIC DNA]</scope>
</reference>
<dbReference type="GO" id="GO:0000978">
    <property type="term" value="F:RNA polymerase II cis-regulatory region sequence-specific DNA binding"/>
    <property type="evidence" value="ECO:0007669"/>
    <property type="project" value="TreeGrafter"/>
</dbReference>
<dbReference type="PANTHER" id="PTHR12322:SF123">
    <property type="entry name" value="DOUBLESEX-AND MAB-3-RELATED TRANSCRIPTION FACTOR 2B"/>
    <property type="match status" value="1"/>
</dbReference>
<evidence type="ECO:0000313" key="10">
    <source>
        <dbReference type="Proteomes" id="UP000694620"/>
    </source>
</evidence>
<evidence type="ECO:0000259" key="8">
    <source>
        <dbReference type="PROSITE" id="PS50809"/>
    </source>
</evidence>
<dbReference type="GO" id="GO:0007548">
    <property type="term" value="P:sex differentiation"/>
    <property type="evidence" value="ECO:0007669"/>
    <property type="project" value="TreeGrafter"/>
</dbReference>
<dbReference type="InterPro" id="IPR026607">
    <property type="entry name" value="DMRT"/>
</dbReference>
<keyword evidence="5 6" id="KW-0539">Nucleus</keyword>
<sequence length="375" mass="42226">MSTSPKASPDLETLTNLFSTEDEEEIDVESLDGILPSGEGEGEGDGSASEDSVKPEPEQRRLGRSPKCARCRNHGVVSCLKGHKRFCRWRDCQCANCLLVVERQRVMAAQVALRRQQATEVKKDVSGSTAQRRAQCPRYPRSPSLLAKRILEGYKPPLREDPYWTTPFPALSERMRKRRAFADKELNDVMLEREFRQKEMATLKVLSPIFSRVDTPPYSHPEEQARFHQAVCFPLPKSNMEGGLCWYHFGEVTPTNSVECGYEQMQWRPMEALQIRLWEELEGCGEKVRCPELQLTGHEDACNPLLYATRDLSCAPSATNAKDTHLNSSVTLGCLCPPESGTMCLNMETKSRDPSRPDSAGIRSLPFSVESLLRS</sequence>
<dbReference type="GO" id="GO:0000981">
    <property type="term" value="F:DNA-binding transcription factor activity, RNA polymerase II-specific"/>
    <property type="evidence" value="ECO:0007669"/>
    <property type="project" value="TreeGrafter"/>
</dbReference>
<dbReference type="GeneID" id="114658831"/>
<dbReference type="InterPro" id="IPR036407">
    <property type="entry name" value="DM_DNA-bd_sf"/>
</dbReference>
<dbReference type="Pfam" id="PF00751">
    <property type="entry name" value="DM"/>
    <property type="match status" value="1"/>
</dbReference>
<feature type="compositionally biased region" description="Basic and acidic residues" evidence="7">
    <location>
        <begin position="51"/>
        <end position="61"/>
    </location>
</feature>
<reference evidence="9" key="2">
    <citation type="submission" date="2025-08" db="UniProtKB">
        <authorList>
            <consortium name="Ensembl"/>
        </authorList>
    </citation>
    <scope>IDENTIFICATION</scope>
</reference>
<proteinExistence type="inferred from homology"/>
<accession>A0A8C4S5T2</accession>
<dbReference type="GO" id="GO:0005634">
    <property type="term" value="C:nucleus"/>
    <property type="evidence" value="ECO:0007669"/>
    <property type="project" value="UniProtKB-SubCell"/>
</dbReference>
<dbReference type="PANTHER" id="PTHR12322">
    <property type="entry name" value="DOUBLESEX AND MAB-3 RELATED TRANSCRIPTION FACTOR DMRT"/>
    <property type="match status" value="1"/>
</dbReference>
<name>A0A8C4S5T2_ERPCA</name>
<dbReference type="Ensembl" id="ENSECRT00000012035.1">
    <property type="protein sequence ID" value="ENSECRP00000011843.1"/>
    <property type="gene ID" value="ENSECRG00000007904.1"/>
</dbReference>
<dbReference type="OrthoDB" id="6162476at2759"/>
<evidence type="ECO:0000256" key="3">
    <source>
        <dbReference type="ARBA" id="ARBA00022833"/>
    </source>
</evidence>
<dbReference type="RefSeq" id="XP_028666730.1">
    <property type="nucleotide sequence ID" value="XM_028810897.2"/>
</dbReference>
<dbReference type="SMART" id="SM00301">
    <property type="entry name" value="DM"/>
    <property type="match status" value="1"/>
</dbReference>
<dbReference type="GeneTree" id="ENSGT00940000156282"/>
<dbReference type="GO" id="GO:0046872">
    <property type="term" value="F:metal ion binding"/>
    <property type="evidence" value="ECO:0007669"/>
    <property type="project" value="UniProtKB-KW"/>
</dbReference>
<feature type="compositionally biased region" description="Acidic residues" evidence="7">
    <location>
        <begin position="20"/>
        <end position="30"/>
    </location>
</feature>
<evidence type="ECO:0000256" key="4">
    <source>
        <dbReference type="ARBA" id="ARBA00023125"/>
    </source>
</evidence>
<comment type="subcellular location">
    <subcellularLocation>
        <location evidence="6">Nucleus</location>
    </subcellularLocation>
</comment>
<feature type="region of interest" description="Disordered" evidence="7">
    <location>
        <begin position="1"/>
        <end position="65"/>
    </location>
</feature>
<evidence type="ECO:0000256" key="7">
    <source>
        <dbReference type="SAM" id="MobiDB-lite"/>
    </source>
</evidence>
<keyword evidence="2 6" id="KW-0479">Metal-binding</keyword>